<reference evidence="3" key="1">
    <citation type="journal article" date="2021" name="Sci. Rep.">
        <title>Diploid genomic architecture of Nitzschia inconspicua, an elite biomass production diatom.</title>
        <authorList>
            <person name="Oliver A."/>
            <person name="Podell S."/>
            <person name="Pinowska A."/>
            <person name="Traller J.C."/>
            <person name="Smith S.R."/>
            <person name="McClure R."/>
            <person name="Beliaev A."/>
            <person name="Bohutskyi P."/>
            <person name="Hill E.A."/>
            <person name="Rabines A."/>
            <person name="Zheng H."/>
            <person name="Allen L.Z."/>
            <person name="Kuo A."/>
            <person name="Grigoriev I.V."/>
            <person name="Allen A.E."/>
            <person name="Hazlebeck D."/>
            <person name="Allen E.E."/>
        </authorList>
    </citation>
    <scope>NUCLEOTIDE SEQUENCE</scope>
    <source>
        <strain evidence="3">Hildebrandi</strain>
    </source>
</reference>
<feature type="domain" description="Complex 1 LYR protein" evidence="2">
    <location>
        <begin position="17"/>
        <end position="71"/>
    </location>
</feature>
<feature type="compositionally biased region" description="Basic and acidic residues" evidence="1">
    <location>
        <begin position="98"/>
        <end position="111"/>
    </location>
</feature>
<dbReference type="Pfam" id="PF05347">
    <property type="entry name" value="Complex1_LYR"/>
    <property type="match status" value="1"/>
</dbReference>
<evidence type="ECO:0000256" key="1">
    <source>
        <dbReference type="SAM" id="MobiDB-lite"/>
    </source>
</evidence>
<comment type="caution">
    <text evidence="3">The sequence shown here is derived from an EMBL/GenBank/DDBJ whole genome shotgun (WGS) entry which is preliminary data.</text>
</comment>
<reference evidence="3" key="2">
    <citation type="submission" date="2021-04" db="EMBL/GenBank/DDBJ databases">
        <authorList>
            <person name="Podell S."/>
        </authorList>
    </citation>
    <scope>NUCLEOTIDE SEQUENCE</scope>
    <source>
        <strain evidence="3">Hildebrandi</strain>
    </source>
</reference>
<sequence length="131" mass="15536">MMMLSSSTSALVTKSDLLHLYKRLLRACETYPSKNRNGIYQSIREEFRENVSLTGETARQQQIQLAYKGLSQLHQYDNRYSSNFSVQLEQNPFPKPDNYTDTRTERVEQQIRELQQQQQQDEANTEKRERN</sequence>
<feature type="region of interest" description="Disordered" evidence="1">
    <location>
        <begin position="85"/>
        <end position="131"/>
    </location>
</feature>
<dbReference type="CDD" id="cd20251">
    <property type="entry name" value="Complex1_LYR_SF"/>
    <property type="match status" value="1"/>
</dbReference>
<organism evidence="3 4">
    <name type="scientific">Nitzschia inconspicua</name>
    <dbReference type="NCBI Taxonomy" id="303405"/>
    <lineage>
        <taxon>Eukaryota</taxon>
        <taxon>Sar</taxon>
        <taxon>Stramenopiles</taxon>
        <taxon>Ochrophyta</taxon>
        <taxon>Bacillariophyta</taxon>
        <taxon>Bacillariophyceae</taxon>
        <taxon>Bacillariophycidae</taxon>
        <taxon>Bacillariales</taxon>
        <taxon>Bacillariaceae</taxon>
        <taxon>Nitzschia</taxon>
    </lineage>
</organism>
<keyword evidence="4" id="KW-1185">Reference proteome</keyword>
<dbReference type="Proteomes" id="UP000693970">
    <property type="component" value="Unassembled WGS sequence"/>
</dbReference>
<name>A0A9K3M4G8_9STRA</name>
<accession>A0A9K3M4G8</accession>
<evidence type="ECO:0000313" key="4">
    <source>
        <dbReference type="Proteomes" id="UP000693970"/>
    </source>
</evidence>
<proteinExistence type="predicted"/>
<evidence type="ECO:0000259" key="2">
    <source>
        <dbReference type="Pfam" id="PF05347"/>
    </source>
</evidence>
<protein>
    <submittedName>
        <fullName evidence="3">Complex 1 LYR family protein</fullName>
    </submittedName>
</protein>
<evidence type="ECO:0000313" key="3">
    <source>
        <dbReference type="EMBL" id="KAG7373717.1"/>
    </source>
</evidence>
<dbReference type="AlphaFoldDB" id="A0A9K3M4G8"/>
<feature type="compositionally biased region" description="Low complexity" evidence="1">
    <location>
        <begin position="112"/>
        <end position="122"/>
    </location>
</feature>
<dbReference type="OrthoDB" id="275715at2759"/>
<dbReference type="InterPro" id="IPR008011">
    <property type="entry name" value="Complex1_LYR_dom"/>
</dbReference>
<dbReference type="EMBL" id="JAGRRH010000001">
    <property type="protein sequence ID" value="KAG7373717.1"/>
    <property type="molecule type" value="Genomic_DNA"/>
</dbReference>
<gene>
    <name evidence="3" type="ORF">IV203_012812</name>
</gene>